<evidence type="ECO:0000256" key="4">
    <source>
        <dbReference type="ARBA" id="ARBA00013064"/>
    </source>
</evidence>
<dbReference type="InterPro" id="IPR029021">
    <property type="entry name" value="Prot-tyrosine_phosphatase-like"/>
</dbReference>
<dbReference type="PRINTS" id="PR00700">
    <property type="entry name" value="PRTYPHPHTASE"/>
</dbReference>
<evidence type="ECO:0000256" key="9">
    <source>
        <dbReference type="ARBA" id="ARBA00023212"/>
    </source>
</evidence>
<evidence type="ECO:0000259" key="12">
    <source>
        <dbReference type="PROSITE" id="PS50056"/>
    </source>
</evidence>
<dbReference type="PROSITE" id="PS50056">
    <property type="entry name" value="TYR_PHOSPHATASE_2"/>
    <property type="match status" value="1"/>
</dbReference>
<dbReference type="SUPFAM" id="SSF50729">
    <property type="entry name" value="PH domain-like"/>
    <property type="match status" value="1"/>
</dbReference>
<dbReference type="Pfam" id="PF09380">
    <property type="entry name" value="FERM_C"/>
    <property type="match status" value="1"/>
</dbReference>
<dbReference type="Pfam" id="PF00373">
    <property type="entry name" value="FERM_M"/>
    <property type="match status" value="1"/>
</dbReference>
<evidence type="ECO:0000256" key="7">
    <source>
        <dbReference type="ARBA" id="ARBA00022912"/>
    </source>
</evidence>
<sequence length="1069" mass="122091">MPFKLHLKKSRHYNVISKSLFVICVELLDGTTIECSLSAESLGSECMEYVCQRLALQQYEFFGLCYTSRHGISKWVEMDRPLKRQLDKYGRDQSLYLRVMYYVNNVSLIQDETTRYHYFLQVKKDVIEGRVQCSVEEAILLATFAMQAEFGNHDHERHTAEYLKDFVVFPQHIMEHTHHMDLYEAVVQQHAGLTGLPQGSAEERYILMVKQLEGYGQETFLAKGSNRNSAIVGVSLTGIIVGQENNTNTKFYQWKDISNVINHKKQFIIECQSPEDNAQFEFADPELAKYVWKLCVLQHTFYMQNDQNSDGPINKPQIERVKQNTEEQLQFNNLFKQTGETRTMDSLDDLDRKEPLWRSTSLTAGVGQRAQSTSYLDLTSQPDADRLRALLPSYRPAPDYETAIQHKYIRQAANVSRSNHQVGILYSSQPEIHQTHIHENVGGYHYPDVTQVERLYVDDTQHRMVKANHRAPGINIHTYSTPDLDNLESRLLAGFQFLQLYKAPPPYRDALARPNSNSTPDLASQTFGPLRTTFNKPQVSGSSPDLVSTRTLSTKNISHLYLDTLHTNSEAHRTYTNLTDIGQGIVYHKERLSPNPVAPVAPFRTSKPSAEKTEPIYENIPLPWTEGNTEIRSRTPSTQSAPEIISNKEQANGKTPNNETQTEMTENKLNSSAGNLSQGNHSITSQLNSTVKTNASDMNKTSISLHSTEKSTTSTETDTSSKSKSWKRWGILGKGKSSTLQKNRDKNDNCASREQPYRWSTGLRWLPIAPTASKESLCQCLERKLADPHIFYEFEKIPKMKRNPDFTTALHPDNASRNRYKDVLPYEENRVRLTPTKDNKMGYVNASHITATVGNSQRFYVAAQGPMSQTVDTFWQAVWEADVYLVVRLTSKEEEDCFAYLPESSDHCLQLGDVWIQQSYQIWKEFSQETGHCLTSRLRVAHTTGRRSRSIWHLQYTEWGEQGCPSSPSHFLGFLEELNSVRLHTIEDIPAGHNRNPPVLVHCNAGVGRTGVTILCDLVLYTLDNNQEVDVPRVVALLRHQRMLMIQTVAQYHFTFNLLLTYLKQSRLI</sequence>
<feature type="domain" description="FERM" evidence="13">
    <location>
        <begin position="21"/>
        <end position="306"/>
    </location>
</feature>
<dbReference type="InterPro" id="IPR003595">
    <property type="entry name" value="Tyr_Pase_cat"/>
</dbReference>
<dbReference type="InterPro" id="IPR018979">
    <property type="entry name" value="FERM_N"/>
</dbReference>
<dbReference type="SMART" id="SM01196">
    <property type="entry name" value="FERM_C"/>
    <property type="match status" value="1"/>
</dbReference>
<evidence type="ECO:0000256" key="6">
    <source>
        <dbReference type="ARBA" id="ARBA00022801"/>
    </source>
</evidence>
<evidence type="ECO:0000256" key="3">
    <source>
        <dbReference type="ARBA" id="ARBA00009649"/>
    </source>
</evidence>
<dbReference type="Pfam" id="PF09379">
    <property type="entry name" value="FERM_N"/>
    <property type="match status" value="1"/>
</dbReference>
<dbReference type="InterPro" id="IPR011993">
    <property type="entry name" value="PH-like_dom_sf"/>
</dbReference>
<dbReference type="PROSITE" id="PS50057">
    <property type="entry name" value="FERM_3"/>
    <property type="match status" value="1"/>
</dbReference>
<gene>
    <name evidence="14" type="ORF">RUM44_013002</name>
</gene>
<dbReference type="InterPro" id="IPR035963">
    <property type="entry name" value="FERM_2"/>
</dbReference>
<feature type="domain" description="Tyrosine-protein phosphatase" evidence="11">
    <location>
        <begin position="790"/>
        <end position="1062"/>
    </location>
</feature>
<feature type="compositionally biased region" description="Polar residues" evidence="10">
    <location>
        <begin position="626"/>
        <end position="665"/>
    </location>
</feature>
<keyword evidence="8" id="KW-0965">Cell junction</keyword>
<proteinExistence type="inferred from homology"/>
<dbReference type="CDD" id="cd14473">
    <property type="entry name" value="FERM_B-lobe"/>
    <property type="match status" value="1"/>
</dbReference>
<organism evidence="14 15">
    <name type="scientific">Polyplax serrata</name>
    <name type="common">Common mouse louse</name>
    <dbReference type="NCBI Taxonomy" id="468196"/>
    <lineage>
        <taxon>Eukaryota</taxon>
        <taxon>Metazoa</taxon>
        <taxon>Ecdysozoa</taxon>
        <taxon>Arthropoda</taxon>
        <taxon>Hexapoda</taxon>
        <taxon>Insecta</taxon>
        <taxon>Pterygota</taxon>
        <taxon>Neoptera</taxon>
        <taxon>Paraneoptera</taxon>
        <taxon>Psocodea</taxon>
        <taxon>Troctomorpha</taxon>
        <taxon>Phthiraptera</taxon>
        <taxon>Anoplura</taxon>
        <taxon>Polyplacidae</taxon>
        <taxon>Polyplax</taxon>
    </lineage>
</organism>
<dbReference type="PRINTS" id="PR00935">
    <property type="entry name" value="BAND41"/>
</dbReference>
<comment type="caution">
    <text evidence="14">The sequence shown here is derived from an EMBL/GenBank/DDBJ whole genome shotgun (WGS) entry which is preliminary data.</text>
</comment>
<keyword evidence="15" id="KW-1185">Reference proteome</keyword>
<name>A0ABR1BCX5_POLSC</name>
<dbReference type="Gene3D" id="2.30.29.30">
    <property type="entry name" value="Pleckstrin-homology domain (PH domain)/Phosphotyrosine-binding domain (PTB)"/>
    <property type="match status" value="1"/>
</dbReference>
<dbReference type="InterPro" id="IPR000242">
    <property type="entry name" value="PTP_cat"/>
</dbReference>
<dbReference type="EC" id="3.1.3.48" evidence="4"/>
<keyword evidence="7" id="KW-0904">Protein phosphatase</keyword>
<dbReference type="InterPro" id="IPR029071">
    <property type="entry name" value="Ubiquitin-like_domsf"/>
</dbReference>
<dbReference type="InterPro" id="IPR019748">
    <property type="entry name" value="FERM_central"/>
</dbReference>
<dbReference type="CDD" id="cd14540">
    <property type="entry name" value="PTPc-N21_14"/>
    <property type="match status" value="1"/>
</dbReference>
<evidence type="ECO:0000259" key="13">
    <source>
        <dbReference type="PROSITE" id="PS50057"/>
    </source>
</evidence>
<comment type="similarity">
    <text evidence="3">Belongs to the protein-tyrosine phosphatase family. Non-receptor class subfamily.</text>
</comment>
<dbReference type="SMART" id="SM00295">
    <property type="entry name" value="B41"/>
    <property type="match status" value="1"/>
</dbReference>
<keyword evidence="9" id="KW-0206">Cytoskeleton</keyword>
<dbReference type="CDD" id="cd17099">
    <property type="entry name" value="FERM_F1_PTPN14_like"/>
    <property type="match status" value="1"/>
</dbReference>
<dbReference type="Pfam" id="PF00102">
    <property type="entry name" value="Y_phosphatase"/>
    <property type="match status" value="1"/>
</dbReference>
<reference evidence="14 15" key="1">
    <citation type="submission" date="2023-09" db="EMBL/GenBank/DDBJ databases">
        <title>Genomes of two closely related lineages of the louse Polyplax serrata with different host specificities.</title>
        <authorList>
            <person name="Martinu J."/>
            <person name="Tarabai H."/>
            <person name="Stefka J."/>
            <person name="Hypsa V."/>
        </authorList>
    </citation>
    <scope>NUCLEOTIDE SEQUENCE [LARGE SCALE GENOMIC DNA]</scope>
    <source>
        <strain evidence="14">98ZLc_SE</strain>
    </source>
</reference>
<dbReference type="CDD" id="cd13188">
    <property type="entry name" value="FERM_C_PTPN14_PTPN21"/>
    <property type="match status" value="1"/>
</dbReference>
<dbReference type="InterPro" id="IPR041782">
    <property type="entry name" value="PTPN14/21_FERM_C"/>
</dbReference>
<feature type="domain" description="Tyrosine specific protein phosphatases" evidence="12">
    <location>
        <begin position="972"/>
        <end position="1053"/>
    </location>
</feature>
<dbReference type="InterPro" id="IPR000387">
    <property type="entry name" value="Tyr_Pase_dom"/>
</dbReference>
<dbReference type="InterPro" id="IPR000299">
    <property type="entry name" value="FERM_domain"/>
</dbReference>
<evidence type="ECO:0000256" key="10">
    <source>
        <dbReference type="SAM" id="MobiDB-lite"/>
    </source>
</evidence>
<dbReference type="InterPro" id="IPR014352">
    <property type="entry name" value="FERM/acyl-CoA-bd_prot_sf"/>
</dbReference>
<evidence type="ECO:0000313" key="14">
    <source>
        <dbReference type="EMBL" id="KAK6641293.1"/>
    </source>
</evidence>
<dbReference type="EMBL" id="JAWJWF010000001">
    <property type="protein sequence ID" value="KAK6641293.1"/>
    <property type="molecule type" value="Genomic_DNA"/>
</dbReference>
<keyword evidence="5" id="KW-0963">Cytoplasm</keyword>
<dbReference type="Gene3D" id="3.10.20.90">
    <property type="entry name" value="Phosphatidylinositol 3-kinase Catalytic Subunit, Chain A, domain 1"/>
    <property type="match status" value="1"/>
</dbReference>
<keyword evidence="6" id="KW-0378">Hydrolase</keyword>
<feature type="region of interest" description="Disordered" evidence="10">
    <location>
        <begin position="701"/>
        <end position="753"/>
    </location>
</feature>
<evidence type="ECO:0000256" key="2">
    <source>
        <dbReference type="ARBA" id="ARBA00004282"/>
    </source>
</evidence>
<dbReference type="InterPro" id="IPR019749">
    <property type="entry name" value="Band_41_domain"/>
</dbReference>
<dbReference type="InterPro" id="IPR018980">
    <property type="entry name" value="FERM_PH-like_C"/>
</dbReference>
<dbReference type="SMART" id="SM00194">
    <property type="entry name" value="PTPc"/>
    <property type="match status" value="1"/>
</dbReference>
<dbReference type="SUPFAM" id="SSF52799">
    <property type="entry name" value="(Phosphotyrosine protein) phosphatases II"/>
    <property type="match status" value="1"/>
</dbReference>
<feature type="region of interest" description="Disordered" evidence="10">
    <location>
        <begin position="597"/>
        <end position="665"/>
    </location>
</feature>
<comment type="subcellular location">
    <subcellularLocation>
        <location evidence="2">Cell junction</location>
    </subcellularLocation>
    <subcellularLocation>
        <location evidence="1">Cytoplasm</location>
        <location evidence="1">Cytoskeleton</location>
    </subcellularLocation>
</comment>
<dbReference type="PROSITE" id="PS00383">
    <property type="entry name" value="TYR_PHOSPHATASE_1"/>
    <property type="match status" value="1"/>
</dbReference>
<dbReference type="Gene3D" id="1.20.80.10">
    <property type="match status" value="1"/>
</dbReference>
<feature type="compositionally biased region" description="Low complexity" evidence="10">
    <location>
        <begin position="710"/>
        <end position="723"/>
    </location>
</feature>
<dbReference type="PROSITE" id="PS50055">
    <property type="entry name" value="TYR_PHOSPHATASE_PTP"/>
    <property type="match status" value="1"/>
</dbReference>
<dbReference type="Gene3D" id="3.90.190.10">
    <property type="entry name" value="Protein tyrosine phosphatase superfamily"/>
    <property type="match status" value="1"/>
</dbReference>
<dbReference type="Proteomes" id="UP001359485">
    <property type="component" value="Unassembled WGS sequence"/>
</dbReference>
<dbReference type="PANTHER" id="PTHR45706">
    <property type="entry name" value="TYROSINE-PROTEIN PHOSPHATASE"/>
    <property type="match status" value="1"/>
</dbReference>
<accession>A0ABR1BCX5</accession>
<dbReference type="SUPFAM" id="SSF54236">
    <property type="entry name" value="Ubiquitin-like"/>
    <property type="match status" value="1"/>
</dbReference>
<dbReference type="InterPro" id="IPR016130">
    <property type="entry name" value="Tyr_Pase_AS"/>
</dbReference>
<evidence type="ECO:0000256" key="5">
    <source>
        <dbReference type="ARBA" id="ARBA00022490"/>
    </source>
</evidence>
<dbReference type="SMART" id="SM00404">
    <property type="entry name" value="PTPc_motif"/>
    <property type="match status" value="1"/>
</dbReference>
<protein>
    <recommendedName>
        <fullName evidence="4">protein-tyrosine-phosphatase</fullName>
        <ecNumber evidence="4">3.1.3.48</ecNumber>
    </recommendedName>
</protein>
<dbReference type="SUPFAM" id="SSF47031">
    <property type="entry name" value="Second domain of FERM"/>
    <property type="match status" value="1"/>
</dbReference>
<dbReference type="PANTHER" id="PTHR45706:SF1">
    <property type="entry name" value="PEZ, ISOFORM A"/>
    <property type="match status" value="1"/>
</dbReference>
<evidence type="ECO:0000313" key="15">
    <source>
        <dbReference type="Proteomes" id="UP001359485"/>
    </source>
</evidence>
<evidence type="ECO:0000256" key="1">
    <source>
        <dbReference type="ARBA" id="ARBA00004245"/>
    </source>
</evidence>
<evidence type="ECO:0000259" key="11">
    <source>
        <dbReference type="PROSITE" id="PS50055"/>
    </source>
</evidence>
<evidence type="ECO:0000256" key="8">
    <source>
        <dbReference type="ARBA" id="ARBA00022949"/>
    </source>
</evidence>